<proteinExistence type="predicted"/>
<dbReference type="EMBL" id="CACRTG010000012">
    <property type="protein sequence ID" value="VYT06426.1"/>
    <property type="molecule type" value="Genomic_DNA"/>
</dbReference>
<dbReference type="AlphaFoldDB" id="A0A6N2TSG2"/>
<reference evidence="1" key="1">
    <citation type="submission" date="2019-11" db="EMBL/GenBank/DDBJ databases">
        <authorList>
            <person name="Feng L."/>
        </authorList>
    </citation>
    <scope>NUCLEOTIDE SEQUENCE</scope>
    <source>
        <strain evidence="1">CnexileLFYP112</strain>
    </source>
</reference>
<sequence length="132" mass="16057">MVHQVDMERFAFLFLCGNRDRRILQGKEKMTFSDLDRLNYITDFLGLKLYGLEIWNKYAGQFREQFQQLQRLYDETSSIVPYDPSETDEDQQEQWVKDFCRQVPDRKSRRKLEEIVKQLYMERGWEGLQSDI</sequence>
<accession>A0A6N2TSG2</accession>
<name>A0A6N2TSG2_9FIRM</name>
<gene>
    <name evidence="1" type="ORF">CNLFYP112_00423</name>
</gene>
<organism evidence="1">
    <name type="scientific">[Clostridium] nexile</name>
    <dbReference type="NCBI Taxonomy" id="29361"/>
    <lineage>
        <taxon>Bacteria</taxon>
        <taxon>Bacillati</taxon>
        <taxon>Bacillota</taxon>
        <taxon>Clostridia</taxon>
        <taxon>Lachnospirales</taxon>
        <taxon>Lachnospiraceae</taxon>
        <taxon>Tyzzerella</taxon>
    </lineage>
</organism>
<protein>
    <submittedName>
        <fullName evidence="1">Uncharacterized protein</fullName>
    </submittedName>
</protein>
<evidence type="ECO:0000313" key="1">
    <source>
        <dbReference type="EMBL" id="VYT06426.1"/>
    </source>
</evidence>